<comment type="similarity">
    <text evidence="2">Belongs to the outer membrane factor (OMF) (TC 1.B.17) family.</text>
</comment>
<dbReference type="Pfam" id="PF02321">
    <property type="entry name" value="OEP"/>
    <property type="match status" value="1"/>
</dbReference>
<dbReference type="STRING" id="536979.SAMN04488055_3662"/>
<evidence type="ECO:0000313" key="9">
    <source>
        <dbReference type="EMBL" id="SIO39692.1"/>
    </source>
</evidence>
<evidence type="ECO:0000313" key="10">
    <source>
        <dbReference type="Proteomes" id="UP000185003"/>
    </source>
</evidence>
<accession>A0A1N6J632</accession>
<evidence type="ECO:0000256" key="8">
    <source>
        <dbReference type="SAM" id="SignalP"/>
    </source>
</evidence>
<dbReference type="InterPro" id="IPR051906">
    <property type="entry name" value="TolC-like"/>
</dbReference>
<dbReference type="GO" id="GO:0015288">
    <property type="term" value="F:porin activity"/>
    <property type="evidence" value="ECO:0007669"/>
    <property type="project" value="TreeGrafter"/>
</dbReference>
<dbReference type="PANTHER" id="PTHR30026">
    <property type="entry name" value="OUTER MEMBRANE PROTEIN TOLC"/>
    <property type="match status" value="1"/>
</dbReference>
<dbReference type="EMBL" id="FSRA01000002">
    <property type="protein sequence ID" value="SIO39692.1"/>
    <property type="molecule type" value="Genomic_DNA"/>
</dbReference>
<comment type="subcellular location">
    <subcellularLocation>
        <location evidence="1">Cell outer membrane</location>
    </subcellularLocation>
</comment>
<evidence type="ECO:0000256" key="7">
    <source>
        <dbReference type="ARBA" id="ARBA00023237"/>
    </source>
</evidence>
<keyword evidence="7" id="KW-0998">Cell outer membrane</keyword>
<evidence type="ECO:0000256" key="3">
    <source>
        <dbReference type="ARBA" id="ARBA00022448"/>
    </source>
</evidence>
<sequence>MTIRYKVHLLMSAIFCCATWNAQAQVLTMKDAVQTALNNYGTIKAKANYLNASKATVQQSRRDYLPNLNFSAQQDYGTVNGQNGPLYGFGGLGVASSGLPLPSQNWNAAFGALYLANINWEFFAFGRAKEKIKTAASVAARDERDWQQEQFRHEVRVAGAYLNLLAAQRLTNSWERNLERADTFRAVVTRRVQNGLIAGVDSSLANAEVSNARIALTKAKDLEQEQGNVLAQLLGVAPAEFVLDSLFITRLPSAITDTAALNPDAHPLLQYYKSRVLLSEEQEKYIKTFNYPAFSVFSVLQTRASGFHNDYAQDQNSYTHNYWEGIKPTRSNYLLGVGVTWNLTSPLRVRHQSAAQDFTSKALQNEMEVVDQQLKAQVVLADTKMKNALDNYREAAVQIKSAADAYLQKTVMYRNGLSTLVDVTQALYALNRAETDRDIAYSNVWQALLLKSAAVGNFGLFINEF</sequence>
<dbReference type="Proteomes" id="UP000185003">
    <property type="component" value="Unassembled WGS sequence"/>
</dbReference>
<keyword evidence="5" id="KW-0812">Transmembrane</keyword>
<evidence type="ECO:0000256" key="2">
    <source>
        <dbReference type="ARBA" id="ARBA00007613"/>
    </source>
</evidence>
<dbReference type="GO" id="GO:0015562">
    <property type="term" value="F:efflux transmembrane transporter activity"/>
    <property type="evidence" value="ECO:0007669"/>
    <property type="project" value="InterPro"/>
</dbReference>
<dbReference type="GO" id="GO:0009279">
    <property type="term" value="C:cell outer membrane"/>
    <property type="evidence" value="ECO:0007669"/>
    <property type="project" value="UniProtKB-SubCell"/>
</dbReference>
<keyword evidence="3" id="KW-0813">Transport</keyword>
<organism evidence="9 10">
    <name type="scientific">Chitinophaga niabensis</name>
    <dbReference type="NCBI Taxonomy" id="536979"/>
    <lineage>
        <taxon>Bacteria</taxon>
        <taxon>Pseudomonadati</taxon>
        <taxon>Bacteroidota</taxon>
        <taxon>Chitinophagia</taxon>
        <taxon>Chitinophagales</taxon>
        <taxon>Chitinophagaceae</taxon>
        <taxon>Chitinophaga</taxon>
    </lineage>
</organism>
<evidence type="ECO:0000256" key="6">
    <source>
        <dbReference type="ARBA" id="ARBA00023136"/>
    </source>
</evidence>
<evidence type="ECO:0000256" key="5">
    <source>
        <dbReference type="ARBA" id="ARBA00022692"/>
    </source>
</evidence>
<feature type="chain" id="PRO_5012636328" evidence="8">
    <location>
        <begin position="25"/>
        <end position="465"/>
    </location>
</feature>
<dbReference type="InterPro" id="IPR003423">
    <property type="entry name" value="OMP_efflux"/>
</dbReference>
<dbReference type="GO" id="GO:1990281">
    <property type="term" value="C:efflux pump complex"/>
    <property type="evidence" value="ECO:0007669"/>
    <property type="project" value="TreeGrafter"/>
</dbReference>
<dbReference type="Gene3D" id="1.20.1600.10">
    <property type="entry name" value="Outer membrane efflux proteins (OEP)"/>
    <property type="match status" value="1"/>
</dbReference>
<protein>
    <submittedName>
        <fullName evidence="9">Outer membrane protein TolC</fullName>
    </submittedName>
</protein>
<keyword evidence="6" id="KW-0472">Membrane</keyword>
<dbReference type="PANTHER" id="PTHR30026:SF20">
    <property type="entry name" value="OUTER MEMBRANE PROTEIN TOLC"/>
    <property type="match status" value="1"/>
</dbReference>
<dbReference type="SUPFAM" id="SSF56954">
    <property type="entry name" value="Outer membrane efflux proteins (OEP)"/>
    <property type="match status" value="1"/>
</dbReference>
<name>A0A1N6J632_9BACT</name>
<keyword evidence="10" id="KW-1185">Reference proteome</keyword>
<keyword evidence="4" id="KW-1134">Transmembrane beta strand</keyword>
<evidence type="ECO:0000256" key="1">
    <source>
        <dbReference type="ARBA" id="ARBA00004442"/>
    </source>
</evidence>
<dbReference type="AlphaFoldDB" id="A0A1N6J632"/>
<reference evidence="9 10" key="1">
    <citation type="submission" date="2016-11" db="EMBL/GenBank/DDBJ databases">
        <authorList>
            <person name="Jaros S."/>
            <person name="Januszkiewicz K."/>
            <person name="Wedrychowicz H."/>
        </authorList>
    </citation>
    <scope>NUCLEOTIDE SEQUENCE [LARGE SCALE GENOMIC DNA]</scope>
    <source>
        <strain evidence="9 10">DSM 24787</strain>
    </source>
</reference>
<feature type="signal peptide" evidence="8">
    <location>
        <begin position="1"/>
        <end position="24"/>
    </location>
</feature>
<evidence type="ECO:0000256" key="4">
    <source>
        <dbReference type="ARBA" id="ARBA00022452"/>
    </source>
</evidence>
<gene>
    <name evidence="9" type="ORF">SAMN04488055_3662</name>
</gene>
<proteinExistence type="inferred from homology"/>
<keyword evidence="8" id="KW-0732">Signal</keyword>